<dbReference type="EMBL" id="KL198036">
    <property type="protein sequence ID" value="KDQ14638.1"/>
    <property type="molecule type" value="Genomic_DNA"/>
</dbReference>
<gene>
    <name evidence="1" type="ORF">BOTBODRAFT_336208</name>
</gene>
<accession>A0A067MFP7</accession>
<keyword evidence="2" id="KW-1185">Reference proteome</keyword>
<sequence>MRFTISSLASLIVPLVNLIIYRRSHIRSADIRPSRADMGGGLARVRGGCGMGAGGCGRIHPVLIPNFATHRYLHRLDNL</sequence>
<dbReference type="InParanoid" id="A0A067MFP7"/>
<name>A0A067MFP7_BOTB1</name>
<organism evidence="1 2">
    <name type="scientific">Botryobasidium botryosum (strain FD-172 SS1)</name>
    <dbReference type="NCBI Taxonomy" id="930990"/>
    <lineage>
        <taxon>Eukaryota</taxon>
        <taxon>Fungi</taxon>
        <taxon>Dikarya</taxon>
        <taxon>Basidiomycota</taxon>
        <taxon>Agaricomycotina</taxon>
        <taxon>Agaricomycetes</taxon>
        <taxon>Cantharellales</taxon>
        <taxon>Botryobasidiaceae</taxon>
        <taxon>Botryobasidium</taxon>
    </lineage>
</organism>
<evidence type="ECO:0000313" key="2">
    <source>
        <dbReference type="Proteomes" id="UP000027195"/>
    </source>
</evidence>
<reference evidence="2" key="1">
    <citation type="journal article" date="2014" name="Proc. Natl. Acad. Sci. U.S.A.">
        <title>Extensive sampling of basidiomycete genomes demonstrates inadequacy of the white-rot/brown-rot paradigm for wood decay fungi.</title>
        <authorList>
            <person name="Riley R."/>
            <person name="Salamov A.A."/>
            <person name="Brown D.W."/>
            <person name="Nagy L.G."/>
            <person name="Floudas D."/>
            <person name="Held B.W."/>
            <person name="Levasseur A."/>
            <person name="Lombard V."/>
            <person name="Morin E."/>
            <person name="Otillar R."/>
            <person name="Lindquist E.A."/>
            <person name="Sun H."/>
            <person name="LaButti K.M."/>
            <person name="Schmutz J."/>
            <person name="Jabbour D."/>
            <person name="Luo H."/>
            <person name="Baker S.E."/>
            <person name="Pisabarro A.G."/>
            <person name="Walton J.D."/>
            <person name="Blanchette R.A."/>
            <person name="Henrissat B."/>
            <person name="Martin F."/>
            <person name="Cullen D."/>
            <person name="Hibbett D.S."/>
            <person name="Grigoriev I.V."/>
        </authorList>
    </citation>
    <scope>NUCLEOTIDE SEQUENCE [LARGE SCALE GENOMIC DNA]</scope>
    <source>
        <strain evidence="2">FD-172 SS1</strain>
    </source>
</reference>
<dbReference type="HOGENOM" id="CLU_2605708_0_0_1"/>
<protein>
    <submittedName>
        <fullName evidence="1">Uncharacterized protein</fullName>
    </submittedName>
</protein>
<evidence type="ECO:0000313" key="1">
    <source>
        <dbReference type="EMBL" id="KDQ14638.1"/>
    </source>
</evidence>
<dbReference type="Proteomes" id="UP000027195">
    <property type="component" value="Unassembled WGS sequence"/>
</dbReference>
<dbReference type="AlphaFoldDB" id="A0A067MFP7"/>
<proteinExistence type="predicted"/>